<dbReference type="Gene3D" id="3.90.550.10">
    <property type="entry name" value="Spore Coat Polysaccharide Biosynthesis Protein SpsA, Chain A"/>
    <property type="match status" value="1"/>
</dbReference>
<dbReference type="RefSeq" id="WP_024190489.1">
    <property type="nucleotide sequence ID" value="NZ_BFZH01000003.1"/>
</dbReference>
<dbReference type="EMBL" id="DABHBG010000012">
    <property type="protein sequence ID" value="HAJ1190937.1"/>
    <property type="molecule type" value="Genomic_DNA"/>
</dbReference>
<evidence type="ECO:0000259" key="1">
    <source>
        <dbReference type="Pfam" id="PF10111"/>
    </source>
</evidence>
<protein>
    <submittedName>
        <fullName evidence="2">Glycosyltransferase</fullName>
    </submittedName>
</protein>
<accession>A0A797XGZ3</accession>
<organism evidence="2">
    <name type="scientific">Escherichia coli</name>
    <dbReference type="NCBI Taxonomy" id="562"/>
    <lineage>
        <taxon>Bacteria</taxon>
        <taxon>Pseudomonadati</taxon>
        <taxon>Pseudomonadota</taxon>
        <taxon>Gammaproteobacteria</taxon>
        <taxon>Enterobacterales</taxon>
        <taxon>Enterobacteriaceae</taxon>
        <taxon>Escherichia</taxon>
    </lineage>
</organism>
<dbReference type="InterPro" id="IPR019290">
    <property type="entry name" value="GlycosylTrfase-like_prok"/>
</dbReference>
<dbReference type="GO" id="GO:0016740">
    <property type="term" value="F:transferase activity"/>
    <property type="evidence" value="ECO:0007669"/>
    <property type="project" value="UniProtKB-KW"/>
</dbReference>
<sequence length="328" mass="39217">MLTAIIPVDLKRRPNDIIKKSIFMSKMAQERNIKIVFGHNNRFTKYDYKIVKELQKYNNVKINSLTNRSDSINPSLLRNFAFDFVDTEYIILLDVDIYPDFELFEKYKNKIKENINPFYVIPCLYLTKYGSESLKKNRSIDSIKNKYFGFSRKEFLHLANPSSITILQSNAFKKINGFDESFNGHGYEDFDFLVRLYLHYVMLEKPIDFLLDVPSRSPLFVTGFRKYLGRHCLDILLDKDIAFHLYHEKDNNDAYYTKRKDNYNIFVKKHKHNISTKKYIDETLITLFISRCYERGLKIQDYSVYFENKPGHIDRFDTLKKRIKFLLH</sequence>
<gene>
    <name evidence="2" type="ORF">HL629_14385</name>
</gene>
<proteinExistence type="predicted"/>
<reference evidence="2" key="1">
    <citation type="journal article" date="2018" name="Genome Biol.">
        <title>SKESA: strategic k-mer extension for scrupulous assemblies.</title>
        <authorList>
            <person name="Souvorov A."/>
            <person name="Agarwala R."/>
            <person name="Lipman D.J."/>
        </authorList>
    </citation>
    <scope>NUCLEOTIDE SEQUENCE</scope>
    <source>
        <strain evidence="2">EC00677</strain>
    </source>
</reference>
<dbReference type="Pfam" id="PF10111">
    <property type="entry name" value="Glyco_tranf_2_2"/>
    <property type="match status" value="1"/>
</dbReference>
<reference evidence="2" key="2">
    <citation type="submission" date="2019-09" db="EMBL/GenBank/DDBJ databases">
        <authorList>
            <consortium name="NCBI Pathogen Detection Project"/>
        </authorList>
    </citation>
    <scope>NUCLEOTIDE SEQUENCE</scope>
    <source>
        <strain evidence="2">EC00677</strain>
    </source>
</reference>
<keyword evidence="2" id="KW-0808">Transferase</keyword>
<feature type="domain" description="Glycosyltransferase 2-like prokaryotic type" evidence="1">
    <location>
        <begin position="4"/>
        <end position="270"/>
    </location>
</feature>
<dbReference type="AlphaFoldDB" id="A0A797XGZ3"/>
<evidence type="ECO:0000313" key="2">
    <source>
        <dbReference type="EMBL" id="HAJ1190937.1"/>
    </source>
</evidence>
<comment type="caution">
    <text evidence="2">The sequence shown here is derived from an EMBL/GenBank/DDBJ whole genome shotgun (WGS) entry which is preliminary data.</text>
</comment>
<name>A0A797XGZ3_ECOLX</name>
<dbReference type="SUPFAM" id="SSF53448">
    <property type="entry name" value="Nucleotide-diphospho-sugar transferases"/>
    <property type="match status" value="1"/>
</dbReference>
<dbReference type="InterPro" id="IPR029044">
    <property type="entry name" value="Nucleotide-diphossugar_trans"/>
</dbReference>